<dbReference type="Proteomes" id="UP000643207">
    <property type="component" value="Unassembled WGS sequence"/>
</dbReference>
<name>A0A9X1BQ81_9BURK</name>
<protein>
    <recommendedName>
        <fullName evidence="4">DUF1571 domain-containing protein</fullName>
    </recommendedName>
</protein>
<evidence type="ECO:0000313" key="3">
    <source>
        <dbReference type="Proteomes" id="UP000643207"/>
    </source>
</evidence>
<reference evidence="2 3" key="1">
    <citation type="submission" date="2021-01" db="EMBL/GenBank/DDBJ databases">
        <title>Piscinibacter sp. Jin2 Genome sequencing and assembly.</title>
        <authorList>
            <person name="Kim I."/>
        </authorList>
    </citation>
    <scope>NUCLEOTIDE SEQUENCE [LARGE SCALE GENOMIC DNA]</scope>
    <source>
        <strain evidence="2 3">Jin2</strain>
    </source>
</reference>
<comment type="caution">
    <text evidence="2">The sequence shown here is derived from an EMBL/GenBank/DDBJ whole genome shotgun (WGS) entry which is preliminary data.</text>
</comment>
<keyword evidence="1" id="KW-0732">Signal</keyword>
<dbReference type="RefSeq" id="WP_201822838.1">
    <property type="nucleotide sequence ID" value="NZ_JAERRA010000001.1"/>
</dbReference>
<feature type="signal peptide" evidence="1">
    <location>
        <begin position="1"/>
        <end position="20"/>
    </location>
</feature>
<evidence type="ECO:0000256" key="1">
    <source>
        <dbReference type="SAM" id="SignalP"/>
    </source>
</evidence>
<sequence>MNGLAALLLALSAAGVSAQAQGQVQPESPPAAAPEPSEAEQLVFMRTPLATMKPPTKLVYAYRYEGSTVATPVDDRAILELLPDSGGKCCNVKADFLAGPRRVNLPLIEQARGNPVVLFFLEREVRRLNELTKGSANHFRKRIRLALVDQAKVSPREFNYAGRTVKGSEVRVQPFLLDPNRPRYEKLAQTEYVFLLSPEVPGELFEIRSTLPAATAGAAPETVERLTLQAPTAP</sequence>
<dbReference type="AlphaFoldDB" id="A0A9X1BQ81"/>
<gene>
    <name evidence="2" type="ORF">JI742_00245</name>
</gene>
<evidence type="ECO:0008006" key="4">
    <source>
        <dbReference type="Google" id="ProtNLM"/>
    </source>
</evidence>
<organism evidence="2 3">
    <name type="scientific">Aquariibacter lacus</name>
    <dbReference type="NCBI Taxonomy" id="2801332"/>
    <lineage>
        <taxon>Bacteria</taxon>
        <taxon>Pseudomonadati</taxon>
        <taxon>Pseudomonadota</taxon>
        <taxon>Betaproteobacteria</taxon>
        <taxon>Burkholderiales</taxon>
        <taxon>Sphaerotilaceae</taxon>
        <taxon>Aquariibacter</taxon>
    </lineage>
</organism>
<evidence type="ECO:0000313" key="2">
    <source>
        <dbReference type="EMBL" id="MBL0718308.1"/>
    </source>
</evidence>
<proteinExistence type="predicted"/>
<feature type="chain" id="PRO_5040817993" description="DUF1571 domain-containing protein" evidence="1">
    <location>
        <begin position="21"/>
        <end position="234"/>
    </location>
</feature>
<keyword evidence="3" id="KW-1185">Reference proteome</keyword>
<dbReference type="EMBL" id="JAERRA010000001">
    <property type="protein sequence ID" value="MBL0718308.1"/>
    <property type="molecule type" value="Genomic_DNA"/>
</dbReference>
<accession>A0A9X1BQ81</accession>